<reference evidence="1 2" key="1">
    <citation type="submission" date="2014-02" db="EMBL/GenBank/DDBJ databases">
        <authorList>
            <person name="Genoscope - CEA"/>
        </authorList>
    </citation>
    <scope>NUCLEOTIDE SEQUENCE [LARGE SCALE GENOMIC DNA]</scope>
    <source>
        <strain evidence="1 2">CS03</strain>
        <plasmid evidence="2">Plasmid</plasmid>
    </source>
</reference>
<dbReference type="AlphaFoldDB" id="A0A0B6XEH4"/>
<evidence type="ECO:0000313" key="1">
    <source>
        <dbReference type="EMBL" id="CDM92232.1"/>
    </source>
</evidence>
<sequence length="44" mass="5392">MRLLTPMHTHVHNSISPDLYVPFEKQYFLQIYLLVYKQLHSIYN</sequence>
<dbReference type="KEGG" id="xbv:XBW1_mp0113"/>
<name>A0A0B6XEH4_XENBV</name>
<protein>
    <submittedName>
        <fullName evidence="1">Uncharacterized protein</fullName>
    </submittedName>
</protein>
<evidence type="ECO:0000313" key="2">
    <source>
        <dbReference type="Proteomes" id="UP000032930"/>
    </source>
</evidence>
<gene>
    <name evidence="1" type="ORF">XBW1_mp0113</name>
</gene>
<dbReference type="Proteomes" id="UP000032930">
    <property type="component" value="Plasmid megaplasmid"/>
</dbReference>
<proteinExistence type="predicted"/>
<dbReference type="EMBL" id="FO818638">
    <property type="protein sequence ID" value="CDM92232.1"/>
    <property type="molecule type" value="Genomic_DNA"/>
</dbReference>
<organism evidence="1 2">
    <name type="scientific">Xenorhabdus bovienii</name>
    <name type="common">Xenorhabdus nematophila subsp. bovienii</name>
    <dbReference type="NCBI Taxonomy" id="40576"/>
    <lineage>
        <taxon>Bacteria</taxon>
        <taxon>Pseudomonadati</taxon>
        <taxon>Pseudomonadota</taxon>
        <taxon>Gammaproteobacteria</taxon>
        <taxon>Enterobacterales</taxon>
        <taxon>Morganellaceae</taxon>
        <taxon>Xenorhabdus</taxon>
    </lineage>
</organism>
<accession>A0A0B6XEH4</accession>